<accession>A0ABD3RWJ2</accession>
<keyword evidence="3" id="KW-1185">Reference proteome</keyword>
<comment type="caution">
    <text evidence="2">The sequence shown here is derived from an EMBL/GenBank/DDBJ whole genome shotgun (WGS) entry which is preliminary data.</text>
</comment>
<dbReference type="AlphaFoldDB" id="A0ABD3RWJ2"/>
<evidence type="ECO:0008006" key="4">
    <source>
        <dbReference type="Google" id="ProtNLM"/>
    </source>
</evidence>
<dbReference type="InterPro" id="IPR005024">
    <property type="entry name" value="Snf7_fam"/>
</dbReference>
<organism evidence="2 3">
    <name type="scientific">Cyclostephanos tholiformis</name>
    <dbReference type="NCBI Taxonomy" id="382380"/>
    <lineage>
        <taxon>Eukaryota</taxon>
        <taxon>Sar</taxon>
        <taxon>Stramenopiles</taxon>
        <taxon>Ochrophyta</taxon>
        <taxon>Bacillariophyta</taxon>
        <taxon>Coscinodiscophyceae</taxon>
        <taxon>Thalassiosirophycidae</taxon>
        <taxon>Stephanodiscales</taxon>
        <taxon>Stephanodiscaceae</taxon>
        <taxon>Cyclostephanos</taxon>
    </lineage>
</organism>
<evidence type="ECO:0000313" key="2">
    <source>
        <dbReference type="EMBL" id="KAL3816601.1"/>
    </source>
</evidence>
<name>A0ABD3RWJ2_9STRA</name>
<feature type="region of interest" description="Disordered" evidence="1">
    <location>
        <begin position="141"/>
        <end position="178"/>
    </location>
</feature>
<sequence>MKSRLKRLEHDANIAGRDAIDARKKGASKSALVSMRRRKLALEESERCASVLANLDASELALERAKGDIRIVQSLSSVRDALRAIRVSSGIDDCDGVDRLMMDVREEIDEMDVFGGREAILHPEDAYNEDELNDEFRRLELECDTDSQRPKKKVQNEEKEEESQPAIERRSSSEALLA</sequence>
<evidence type="ECO:0000313" key="3">
    <source>
        <dbReference type="Proteomes" id="UP001530377"/>
    </source>
</evidence>
<dbReference type="EMBL" id="JALLPB020000141">
    <property type="protein sequence ID" value="KAL3816601.1"/>
    <property type="molecule type" value="Genomic_DNA"/>
</dbReference>
<feature type="compositionally biased region" description="Basic and acidic residues" evidence="1">
    <location>
        <begin position="141"/>
        <end position="157"/>
    </location>
</feature>
<protein>
    <recommendedName>
        <fullName evidence="4">SNF7 family protein</fullName>
    </recommendedName>
</protein>
<reference evidence="2 3" key="1">
    <citation type="submission" date="2024-10" db="EMBL/GenBank/DDBJ databases">
        <title>Updated reference genomes for cyclostephanoid diatoms.</title>
        <authorList>
            <person name="Roberts W.R."/>
            <person name="Alverson A.J."/>
        </authorList>
    </citation>
    <scope>NUCLEOTIDE SEQUENCE [LARGE SCALE GENOMIC DNA]</scope>
    <source>
        <strain evidence="2 3">AJA228-03</strain>
    </source>
</reference>
<gene>
    <name evidence="2" type="ORF">ACHAXA_001504</name>
</gene>
<proteinExistence type="predicted"/>
<dbReference type="Proteomes" id="UP001530377">
    <property type="component" value="Unassembled WGS sequence"/>
</dbReference>
<evidence type="ECO:0000256" key="1">
    <source>
        <dbReference type="SAM" id="MobiDB-lite"/>
    </source>
</evidence>
<dbReference type="Pfam" id="PF03357">
    <property type="entry name" value="Snf7"/>
    <property type="match status" value="1"/>
</dbReference>